<dbReference type="PANTHER" id="PTHR24353">
    <property type="entry name" value="CYCLIC NUCLEOTIDE-DEPENDENT PROTEIN KINASE"/>
    <property type="match status" value="1"/>
</dbReference>
<keyword evidence="4" id="KW-0418">Kinase</keyword>
<keyword evidence="1" id="KW-0723">Serine/threonine-protein kinase</keyword>
<evidence type="ECO:0000256" key="2">
    <source>
        <dbReference type="ARBA" id="ARBA00022679"/>
    </source>
</evidence>
<keyword evidence="9" id="KW-1185">Reference proteome</keyword>
<feature type="non-terminal residue" evidence="8">
    <location>
        <position position="200"/>
    </location>
</feature>
<name>A0ABP1REL0_9HEXA</name>
<dbReference type="PANTHER" id="PTHR24353:SF37">
    <property type="entry name" value="CAMP-DEPENDENT PROTEIN KINASE CATALYTIC SUBUNIT PRKX"/>
    <property type="match status" value="1"/>
</dbReference>
<accession>A0ABP1REL0</accession>
<evidence type="ECO:0000313" key="8">
    <source>
        <dbReference type="EMBL" id="CAL8127168.1"/>
    </source>
</evidence>
<organism evidence="8 9">
    <name type="scientific">Orchesella dallaii</name>
    <dbReference type="NCBI Taxonomy" id="48710"/>
    <lineage>
        <taxon>Eukaryota</taxon>
        <taxon>Metazoa</taxon>
        <taxon>Ecdysozoa</taxon>
        <taxon>Arthropoda</taxon>
        <taxon>Hexapoda</taxon>
        <taxon>Collembola</taxon>
        <taxon>Entomobryomorpha</taxon>
        <taxon>Entomobryoidea</taxon>
        <taxon>Orchesellidae</taxon>
        <taxon>Orchesellinae</taxon>
        <taxon>Orchesella</taxon>
    </lineage>
</organism>
<dbReference type="Pfam" id="PF00069">
    <property type="entry name" value="Pkinase"/>
    <property type="match status" value="1"/>
</dbReference>
<proteinExistence type="predicted"/>
<keyword evidence="2" id="KW-0808">Transferase</keyword>
<dbReference type="EMBL" id="CAXLJM020000072">
    <property type="protein sequence ID" value="CAL8127168.1"/>
    <property type="molecule type" value="Genomic_DNA"/>
</dbReference>
<dbReference type="SUPFAM" id="SSF56112">
    <property type="entry name" value="Protein kinase-like (PK-like)"/>
    <property type="match status" value="1"/>
</dbReference>
<reference evidence="8 9" key="1">
    <citation type="submission" date="2024-08" db="EMBL/GenBank/DDBJ databases">
        <authorList>
            <person name="Cucini C."/>
            <person name="Frati F."/>
        </authorList>
    </citation>
    <scope>NUCLEOTIDE SEQUENCE [LARGE SCALE GENOMIC DNA]</scope>
</reference>
<gene>
    <name evidence="8" type="ORF">ODALV1_LOCUS21723</name>
</gene>
<dbReference type="Proteomes" id="UP001642540">
    <property type="component" value="Unassembled WGS sequence"/>
</dbReference>
<evidence type="ECO:0000256" key="1">
    <source>
        <dbReference type="ARBA" id="ARBA00022527"/>
    </source>
</evidence>
<keyword evidence="5" id="KW-0067">ATP-binding</keyword>
<protein>
    <recommendedName>
        <fullName evidence="7">Protein kinase domain-containing protein</fullName>
    </recommendedName>
</protein>
<dbReference type="PROSITE" id="PS50011">
    <property type="entry name" value="PROTEIN_KINASE_DOM"/>
    <property type="match status" value="1"/>
</dbReference>
<evidence type="ECO:0000259" key="7">
    <source>
        <dbReference type="PROSITE" id="PS50011"/>
    </source>
</evidence>
<dbReference type="Gene3D" id="3.30.200.20">
    <property type="entry name" value="Phosphorylase Kinase, domain 1"/>
    <property type="match status" value="1"/>
</dbReference>
<sequence>MRQSIEDATSLSHQDSTESVNGKGTSSQSYKSNRLNSNGADNSVTYSFRLSPAVANKSPTTKKLVKSATSSALLSTRHLQRNESVSSVSSDASNDMTLDELEIIKTIGTGTFGRVVLVYDQVRSEYGALKILQLHDVIRLKQVDHVKNEKNILKAVKHPFIVNMKWHYKDEYNIYMLFDYVCGGELFSYLRRAGKFSSTT</sequence>
<evidence type="ECO:0000256" key="6">
    <source>
        <dbReference type="SAM" id="MobiDB-lite"/>
    </source>
</evidence>
<evidence type="ECO:0000256" key="4">
    <source>
        <dbReference type="ARBA" id="ARBA00022777"/>
    </source>
</evidence>
<evidence type="ECO:0000313" key="9">
    <source>
        <dbReference type="Proteomes" id="UP001642540"/>
    </source>
</evidence>
<dbReference type="InterPro" id="IPR011009">
    <property type="entry name" value="Kinase-like_dom_sf"/>
</dbReference>
<keyword evidence="3" id="KW-0547">Nucleotide-binding</keyword>
<feature type="domain" description="Protein kinase" evidence="7">
    <location>
        <begin position="101"/>
        <end position="200"/>
    </location>
</feature>
<dbReference type="InterPro" id="IPR000719">
    <property type="entry name" value="Prot_kinase_dom"/>
</dbReference>
<comment type="caution">
    <text evidence="8">The sequence shown here is derived from an EMBL/GenBank/DDBJ whole genome shotgun (WGS) entry which is preliminary data.</text>
</comment>
<evidence type="ECO:0000256" key="5">
    <source>
        <dbReference type="ARBA" id="ARBA00022840"/>
    </source>
</evidence>
<feature type="region of interest" description="Disordered" evidence="6">
    <location>
        <begin position="1"/>
        <end position="39"/>
    </location>
</feature>
<evidence type="ECO:0000256" key="3">
    <source>
        <dbReference type="ARBA" id="ARBA00022741"/>
    </source>
</evidence>